<proteinExistence type="predicted"/>
<dbReference type="AlphaFoldDB" id="A0A9D1GZ32"/>
<organism evidence="2 3">
    <name type="scientific">Candidatus Avipropionibacterium avicola</name>
    <dbReference type="NCBI Taxonomy" id="2840701"/>
    <lineage>
        <taxon>Bacteria</taxon>
        <taxon>Bacillati</taxon>
        <taxon>Actinomycetota</taxon>
        <taxon>Actinomycetes</taxon>
        <taxon>Propionibacteriales</taxon>
        <taxon>Propionibacteriaceae</taxon>
        <taxon>Propionibacteriaceae incertae sedis</taxon>
        <taxon>Candidatus Avipropionibacterium</taxon>
    </lineage>
</organism>
<dbReference type="EMBL" id="DVLP01000324">
    <property type="protein sequence ID" value="HIT76119.1"/>
    <property type="molecule type" value="Genomic_DNA"/>
</dbReference>
<keyword evidence="1" id="KW-0812">Transmembrane</keyword>
<dbReference type="Pfam" id="PF11292">
    <property type="entry name" value="DUF3093"/>
    <property type="match status" value="1"/>
</dbReference>
<reference evidence="2" key="2">
    <citation type="journal article" date="2021" name="PeerJ">
        <title>Extensive microbial diversity within the chicken gut microbiome revealed by metagenomics and culture.</title>
        <authorList>
            <person name="Gilroy R."/>
            <person name="Ravi A."/>
            <person name="Getino M."/>
            <person name="Pursley I."/>
            <person name="Horton D.L."/>
            <person name="Alikhan N.F."/>
            <person name="Baker D."/>
            <person name="Gharbi K."/>
            <person name="Hall N."/>
            <person name="Watson M."/>
            <person name="Adriaenssens E.M."/>
            <person name="Foster-Nyarko E."/>
            <person name="Jarju S."/>
            <person name="Secka A."/>
            <person name="Antonio M."/>
            <person name="Oren A."/>
            <person name="Chaudhuri R.R."/>
            <person name="La Ragione R."/>
            <person name="Hildebrand F."/>
            <person name="Pallen M.J."/>
        </authorList>
    </citation>
    <scope>NUCLEOTIDE SEQUENCE</scope>
    <source>
        <strain evidence="2">ChiGjej1B1-24693</strain>
    </source>
</reference>
<evidence type="ECO:0000313" key="2">
    <source>
        <dbReference type="EMBL" id="HIT76119.1"/>
    </source>
</evidence>
<dbReference type="Proteomes" id="UP000886842">
    <property type="component" value="Unassembled WGS sequence"/>
</dbReference>
<keyword evidence="1" id="KW-1133">Transmembrane helix</keyword>
<evidence type="ECO:0000256" key="1">
    <source>
        <dbReference type="SAM" id="Phobius"/>
    </source>
</evidence>
<sequence length="165" mass="17852">MSSQAPIYRETLTVPWYWWAVGAGFALSIFLAALRFFSPAVGLAAGVVTMLVIGLGLLAYGRTVVQVDAEGLHVGGALLAWPWLGTATALDRDGARERMGPGADARAWLLLRPYLVECVEVGVDDPDDTHPYWLVGSRHPQRLAAAIQQARPSAAQDGERARDRD</sequence>
<reference evidence="2" key="1">
    <citation type="submission" date="2020-10" db="EMBL/GenBank/DDBJ databases">
        <authorList>
            <person name="Gilroy R."/>
        </authorList>
    </citation>
    <scope>NUCLEOTIDE SEQUENCE</scope>
    <source>
        <strain evidence="2">ChiGjej1B1-24693</strain>
    </source>
</reference>
<protein>
    <submittedName>
        <fullName evidence="2">DUF3093 domain-containing protein</fullName>
    </submittedName>
</protein>
<feature type="transmembrane region" description="Helical" evidence="1">
    <location>
        <begin position="16"/>
        <end position="34"/>
    </location>
</feature>
<name>A0A9D1GZ32_9ACTN</name>
<comment type="caution">
    <text evidence="2">The sequence shown here is derived from an EMBL/GenBank/DDBJ whole genome shotgun (WGS) entry which is preliminary data.</text>
</comment>
<accession>A0A9D1GZ32</accession>
<keyword evidence="1" id="KW-0472">Membrane</keyword>
<gene>
    <name evidence="2" type="ORF">IAA98_11070</name>
</gene>
<evidence type="ECO:0000313" key="3">
    <source>
        <dbReference type="Proteomes" id="UP000886842"/>
    </source>
</evidence>
<dbReference type="InterPro" id="IPR021443">
    <property type="entry name" value="DUF3093"/>
</dbReference>
<feature type="transmembrane region" description="Helical" evidence="1">
    <location>
        <begin position="41"/>
        <end position="60"/>
    </location>
</feature>